<keyword evidence="1" id="KW-0496">Mitochondrion</keyword>
<gene>
    <name evidence="1" type="ORF">ABT39_MTgene1400</name>
</gene>
<reference evidence="1" key="1">
    <citation type="journal article" date="2015" name="Genome Biol. Evol.">
        <title>Organellar Genomes of White Spruce (Picea glauca): Assembly and Annotation.</title>
        <authorList>
            <person name="Jackman S.D."/>
            <person name="Warren R.L."/>
            <person name="Gibb E.A."/>
            <person name="Vandervalk B.P."/>
            <person name="Mohamadi H."/>
            <person name="Chu J."/>
            <person name="Raymond A."/>
            <person name="Pleasance S."/>
            <person name="Coope R."/>
            <person name="Wildung M.R."/>
            <person name="Ritland C.E."/>
            <person name="Bousquet J."/>
            <person name="Jones S.J."/>
            <person name="Bohlmann J."/>
            <person name="Birol I."/>
        </authorList>
    </citation>
    <scope>NUCLEOTIDE SEQUENCE [LARGE SCALE GENOMIC DNA]</scope>
    <source>
        <tissue evidence="1">Flushing bud</tissue>
    </source>
</reference>
<proteinExistence type="predicted"/>
<evidence type="ECO:0000313" key="1">
    <source>
        <dbReference type="EMBL" id="KUM46720.1"/>
    </source>
</evidence>
<accession>A0A101LWN7</accession>
<dbReference type="AlphaFoldDB" id="A0A101LWN7"/>
<geneLocation type="mitochondrion" evidence="1"/>
<dbReference type="EMBL" id="LKAM01000010">
    <property type="protein sequence ID" value="KUM46720.1"/>
    <property type="molecule type" value="Genomic_DNA"/>
</dbReference>
<organism evidence="1">
    <name type="scientific">Picea glauca</name>
    <name type="common">White spruce</name>
    <name type="synonym">Pinus glauca</name>
    <dbReference type="NCBI Taxonomy" id="3330"/>
    <lineage>
        <taxon>Eukaryota</taxon>
        <taxon>Viridiplantae</taxon>
        <taxon>Streptophyta</taxon>
        <taxon>Embryophyta</taxon>
        <taxon>Tracheophyta</taxon>
        <taxon>Spermatophyta</taxon>
        <taxon>Pinopsida</taxon>
        <taxon>Pinidae</taxon>
        <taxon>Conifers I</taxon>
        <taxon>Pinales</taxon>
        <taxon>Pinaceae</taxon>
        <taxon>Picea</taxon>
    </lineage>
</organism>
<name>A0A101LWN7_PICGL</name>
<sequence length="69" mass="7731">MDVGQNGKASYNWKFNSLSFDPRVNDFGNNRIRGGKESTPSLSSPRILIGAIFCLKERESASSLLYEFI</sequence>
<comment type="caution">
    <text evidence="1">The sequence shown here is derived from an EMBL/GenBank/DDBJ whole genome shotgun (WGS) entry which is preliminary data.</text>
</comment>
<protein>
    <submittedName>
        <fullName evidence="1">Uncharacterized protein</fullName>
    </submittedName>
</protein>